<dbReference type="STRING" id="9009.A0A226NL84"/>
<protein>
    <submittedName>
        <fullName evidence="2">Uncharacterized protein</fullName>
    </submittedName>
</protein>
<accession>A0A226NL84</accession>
<dbReference type="OrthoDB" id="276323at2759"/>
<sequence length="103" mass="12132">SSPQILSMNELQELSNEIFSLSTEREIVLNADLKMHAVNFPPHSFQLIAFHLREIFHVLDLMKMDVLNFTIQSLHPYLQEHHIQYEREKFQKILDKLPSKFGG</sequence>
<dbReference type="Pfam" id="PF05794">
    <property type="entry name" value="Tcp11"/>
    <property type="match status" value="1"/>
</dbReference>
<dbReference type="EMBL" id="MCFN01000014">
    <property type="protein sequence ID" value="OXB68465.1"/>
    <property type="molecule type" value="Genomic_DNA"/>
</dbReference>
<evidence type="ECO:0000313" key="2">
    <source>
        <dbReference type="EMBL" id="OXB68465.1"/>
    </source>
</evidence>
<comment type="caution">
    <text evidence="2">The sequence shown here is derived from an EMBL/GenBank/DDBJ whole genome shotgun (WGS) entry which is preliminary data.</text>
</comment>
<keyword evidence="3" id="KW-1185">Reference proteome</keyword>
<dbReference type="PANTHER" id="PTHR12832">
    <property type="entry name" value="TESTIS-SPECIFIC PROTEIN PBS13 T-COMPLEX 11"/>
    <property type="match status" value="1"/>
</dbReference>
<dbReference type="InterPro" id="IPR008862">
    <property type="entry name" value="Tcp11"/>
</dbReference>
<feature type="non-terminal residue" evidence="2">
    <location>
        <position position="1"/>
    </location>
</feature>
<proteinExistence type="inferred from homology"/>
<dbReference type="GO" id="GO:0010737">
    <property type="term" value="P:protein kinase A signaling"/>
    <property type="evidence" value="ECO:0007669"/>
    <property type="project" value="TreeGrafter"/>
</dbReference>
<name>A0A226NL84_CALSU</name>
<gene>
    <name evidence="2" type="ORF">ASZ78_000402</name>
</gene>
<evidence type="ECO:0000313" key="3">
    <source>
        <dbReference type="Proteomes" id="UP000198323"/>
    </source>
</evidence>
<reference evidence="2 3" key="1">
    <citation type="submission" date="2016-07" db="EMBL/GenBank/DDBJ databases">
        <title>Disparate Historic Effective Population Sizes Predicted by Modern Levels of Genome Diversity for the Scaled Quail (Callipepla squamata) and the Northern Bobwhite (Colinus virginianus): Inferences from First and Second Generation Draft Genome Assemblies for Sympatric New World Quail.</title>
        <authorList>
            <person name="Oldeschulte D.L."/>
            <person name="Halley Y.A."/>
            <person name="Bhattarai E.K."/>
            <person name="Brashear W.A."/>
            <person name="Hill J."/>
            <person name="Metz R.P."/>
            <person name="Johnson C.D."/>
            <person name="Rollins D."/>
            <person name="Peterson M.J."/>
            <person name="Bickhart D.M."/>
            <person name="Decker J.E."/>
            <person name="Seabury C.M."/>
        </authorList>
    </citation>
    <scope>NUCLEOTIDE SEQUENCE [LARGE SCALE GENOMIC DNA]</scope>
    <source>
        <strain evidence="2 3">Texas</strain>
        <tissue evidence="2">Leg muscle</tissue>
    </source>
</reference>
<dbReference type="GO" id="GO:0036126">
    <property type="term" value="C:sperm flagellum"/>
    <property type="evidence" value="ECO:0007669"/>
    <property type="project" value="TreeGrafter"/>
</dbReference>
<dbReference type="Proteomes" id="UP000198323">
    <property type="component" value="Unassembled WGS sequence"/>
</dbReference>
<organism evidence="2 3">
    <name type="scientific">Callipepla squamata</name>
    <name type="common">Scaled quail</name>
    <dbReference type="NCBI Taxonomy" id="9009"/>
    <lineage>
        <taxon>Eukaryota</taxon>
        <taxon>Metazoa</taxon>
        <taxon>Chordata</taxon>
        <taxon>Craniata</taxon>
        <taxon>Vertebrata</taxon>
        <taxon>Euteleostomi</taxon>
        <taxon>Archelosauria</taxon>
        <taxon>Archosauria</taxon>
        <taxon>Dinosauria</taxon>
        <taxon>Saurischia</taxon>
        <taxon>Theropoda</taxon>
        <taxon>Coelurosauria</taxon>
        <taxon>Aves</taxon>
        <taxon>Neognathae</taxon>
        <taxon>Galloanserae</taxon>
        <taxon>Galliformes</taxon>
        <taxon>Odontophoridae</taxon>
        <taxon>Callipepla</taxon>
    </lineage>
</organism>
<evidence type="ECO:0000256" key="1">
    <source>
        <dbReference type="ARBA" id="ARBA00010954"/>
    </source>
</evidence>
<dbReference type="AlphaFoldDB" id="A0A226NL84"/>
<dbReference type="PANTHER" id="PTHR12832:SF14">
    <property type="entry name" value="T-COMPLEX PROTEIN 11 HOMOLOG"/>
    <property type="match status" value="1"/>
</dbReference>
<dbReference type="GO" id="GO:1902490">
    <property type="term" value="P:regulation of sperm capacitation"/>
    <property type="evidence" value="ECO:0007669"/>
    <property type="project" value="TreeGrafter"/>
</dbReference>
<comment type="similarity">
    <text evidence="1">Belongs to the TCP11 family.</text>
</comment>
<dbReference type="GO" id="GO:0001669">
    <property type="term" value="C:acrosomal vesicle"/>
    <property type="evidence" value="ECO:0007669"/>
    <property type="project" value="TreeGrafter"/>
</dbReference>